<dbReference type="PANTHER" id="PTHR30289">
    <property type="entry name" value="UNCHARACTERIZED PROTEIN YBCL-RELATED"/>
    <property type="match status" value="1"/>
</dbReference>
<dbReference type="InterPro" id="IPR008914">
    <property type="entry name" value="PEBP"/>
</dbReference>
<dbReference type="Proteomes" id="UP000320496">
    <property type="component" value="Chromosome"/>
</dbReference>
<dbReference type="Gene3D" id="3.90.280.10">
    <property type="entry name" value="PEBP-like"/>
    <property type="match status" value="1"/>
</dbReference>
<dbReference type="AlphaFoldDB" id="A0A517ZE31"/>
<proteinExistence type="predicted"/>
<dbReference type="RefSeq" id="WP_145372003.1">
    <property type="nucleotide sequence ID" value="NZ_CP036275.1"/>
</dbReference>
<dbReference type="PANTHER" id="PTHR30289:SF1">
    <property type="entry name" value="PEBP (PHOSPHATIDYLETHANOLAMINE-BINDING PROTEIN) FAMILY PROTEIN"/>
    <property type="match status" value="1"/>
</dbReference>
<organism evidence="1 2">
    <name type="scientific">Maioricimonas rarisocia</name>
    <dbReference type="NCBI Taxonomy" id="2528026"/>
    <lineage>
        <taxon>Bacteria</taxon>
        <taxon>Pseudomonadati</taxon>
        <taxon>Planctomycetota</taxon>
        <taxon>Planctomycetia</taxon>
        <taxon>Planctomycetales</taxon>
        <taxon>Planctomycetaceae</taxon>
        <taxon>Maioricimonas</taxon>
    </lineage>
</organism>
<sequence length="160" mass="17339">MSLSIRSSAFAEGEPVLRRHTGDGEDLSPPLAWEGLPEGTQELVLVCDDPDAPTPQPWVHWLIYGLPADVTELPEGIPAEGEISEPVTARQGKNSWPSGRTVGYRGPAPPPGHGTHHYHFRLYALSEWLGLAAGIDRSALERALQGKVLATTEVVGTYER</sequence>
<dbReference type="CDD" id="cd00865">
    <property type="entry name" value="PEBP_bact_arch"/>
    <property type="match status" value="1"/>
</dbReference>
<gene>
    <name evidence="1" type="ORF">Mal4_51010</name>
</gene>
<reference evidence="1 2" key="1">
    <citation type="submission" date="2019-02" db="EMBL/GenBank/DDBJ databases">
        <title>Deep-cultivation of Planctomycetes and their phenomic and genomic characterization uncovers novel biology.</title>
        <authorList>
            <person name="Wiegand S."/>
            <person name="Jogler M."/>
            <person name="Boedeker C."/>
            <person name="Pinto D."/>
            <person name="Vollmers J."/>
            <person name="Rivas-Marin E."/>
            <person name="Kohn T."/>
            <person name="Peeters S.H."/>
            <person name="Heuer A."/>
            <person name="Rast P."/>
            <person name="Oberbeckmann S."/>
            <person name="Bunk B."/>
            <person name="Jeske O."/>
            <person name="Meyerdierks A."/>
            <person name="Storesund J.E."/>
            <person name="Kallscheuer N."/>
            <person name="Luecker S."/>
            <person name="Lage O.M."/>
            <person name="Pohl T."/>
            <person name="Merkel B.J."/>
            <person name="Hornburger P."/>
            <person name="Mueller R.-W."/>
            <person name="Bruemmer F."/>
            <person name="Labrenz M."/>
            <person name="Spormann A.M."/>
            <person name="Op den Camp H."/>
            <person name="Overmann J."/>
            <person name="Amann R."/>
            <person name="Jetten M.S.M."/>
            <person name="Mascher T."/>
            <person name="Medema M.H."/>
            <person name="Devos D.P."/>
            <person name="Kaster A.-K."/>
            <person name="Ovreas L."/>
            <person name="Rohde M."/>
            <person name="Galperin M.Y."/>
            <person name="Jogler C."/>
        </authorList>
    </citation>
    <scope>NUCLEOTIDE SEQUENCE [LARGE SCALE GENOMIC DNA]</scope>
    <source>
        <strain evidence="1 2">Mal4</strain>
    </source>
</reference>
<dbReference type="InterPro" id="IPR036610">
    <property type="entry name" value="PEBP-like_sf"/>
</dbReference>
<evidence type="ECO:0000313" key="1">
    <source>
        <dbReference type="EMBL" id="QDU40741.1"/>
    </source>
</evidence>
<dbReference type="Pfam" id="PF01161">
    <property type="entry name" value="PBP"/>
    <property type="match status" value="1"/>
</dbReference>
<dbReference type="KEGG" id="mri:Mal4_51010"/>
<dbReference type="NCBIfam" id="TIGR00481">
    <property type="entry name" value="YbhB/YbcL family Raf kinase inhibitor-like protein"/>
    <property type="match status" value="1"/>
</dbReference>
<keyword evidence="2" id="KW-1185">Reference proteome</keyword>
<protein>
    <submittedName>
        <fullName evidence="1">Putative kinase inhibitor</fullName>
    </submittedName>
</protein>
<dbReference type="EMBL" id="CP036275">
    <property type="protein sequence ID" value="QDU40741.1"/>
    <property type="molecule type" value="Genomic_DNA"/>
</dbReference>
<accession>A0A517ZE31</accession>
<dbReference type="InterPro" id="IPR005247">
    <property type="entry name" value="YbhB_YbcL/LppC-like"/>
</dbReference>
<evidence type="ECO:0000313" key="2">
    <source>
        <dbReference type="Proteomes" id="UP000320496"/>
    </source>
</evidence>
<dbReference type="OrthoDB" id="9797506at2"/>
<name>A0A517ZE31_9PLAN</name>
<dbReference type="SUPFAM" id="SSF49777">
    <property type="entry name" value="PEBP-like"/>
    <property type="match status" value="1"/>
</dbReference>